<evidence type="ECO:0000256" key="2">
    <source>
        <dbReference type="ARBA" id="ARBA00022723"/>
    </source>
</evidence>
<evidence type="ECO:0000313" key="7">
    <source>
        <dbReference type="Proteomes" id="UP000292939"/>
    </source>
</evidence>
<sequence>MKPFEHKAPPHASRGRGVVVGLLVTVAGSLAVSALLAQTRTPDAGDAAEREASERTAGKGTVWATGQNAFSFPLANLNDAERTRFVVGNSFFKRNWVEAPASTQARDGLGPHFIARSCAGCHLLDGRGAPPDWARTLLPGADAESSVGLLLRLSIPGQTDAQHGVVPEPVYGDQLGTAAVQGVQPEGHIEIRSRPIEVRFADGGTHTLRQPIYSITRLGYGPMVPNLLISPRVAPQVIGMGLLEAIPEADILGNARAQVALNGPLTAAIKGQPNRVWDVFANQGAGGEVLGRFGWKANVGSVAHQTAGAFLGDIGITSRVNWREACTPTQADCLQVPHGGGKGSDRQNGRKVTTLRTAAQASPEQPEIDDKTLGQVIFYTATLAPPARRRVNDLQVQQGQALFHQAQCAVCHRPSYTTSTQDSSGTGGFPRLTSPALKGQRIWPYTDLLLHDMGEALADGRPDFQANGRQWRTPPLWGIGLIRDVNGHQRLLHDGRANGVLEAVLWHGGEAEASKQQVLTMSAAERAALVAFLESL</sequence>
<dbReference type="Pfam" id="PF06537">
    <property type="entry name" value="DHOR"/>
    <property type="match status" value="1"/>
</dbReference>
<evidence type="ECO:0000256" key="4">
    <source>
        <dbReference type="PROSITE-ProRule" id="PRU00433"/>
    </source>
</evidence>
<dbReference type="KEGG" id="hgr:DW355_06960"/>
<dbReference type="AlphaFoldDB" id="A0A4P6UKB8"/>
<keyword evidence="3 4" id="KW-0408">Iron</keyword>
<evidence type="ECO:0000256" key="3">
    <source>
        <dbReference type="ARBA" id="ARBA00023004"/>
    </source>
</evidence>
<keyword evidence="1 4" id="KW-0349">Heme</keyword>
<dbReference type="SUPFAM" id="SSF46626">
    <property type="entry name" value="Cytochrome c"/>
    <property type="match status" value="1"/>
</dbReference>
<dbReference type="GO" id="GO:0046872">
    <property type="term" value="F:metal ion binding"/>
    <property type="evidence" value="ECO:0007669"/>
    <property type="project" value="UniProtKB-KW"/>
</dbReference>
<dbReference type="Gene3D" id="1.10.760.10">
    <property type="entry name" value="Cytochrome c-like domain"/>
    <property type="match status" value="1"/>
</dbReference>
<dbReference type="InterPro" id="IPR051395">
    <property type="entry name" value="Cytochrome_c_Peroxidase/MauG"/>
</dbReference>
<protein>
    <submittedName>
        <fullName evidence="6">Thiol oxidoreductase</fullName>
    </submittedName>
</protein>
<proteinExistence type="predicted"/>
<evidence type="ECO:0000259" key="5">
    <source>
        <dbReference type="PROSITE" id="PS51007"/>
    </source>
</evidence>
<dbReference type="InterPro" id="IPR009056">
    <property type="entry name" value="Cyt_c-like_dom"/>
</dbReference>
<dbReference type="InterPro" id="IPR036909">
    <property type="entry name" value="Cyt_c-like_dom_sf"/>
</dbReference>
<dbReference type="PANTHER" id="PTHR30600">
    <property type="entry name" value="CYTOCHROME C PEROXIDASE-RELATED"/>
    <property type="match status" value="1"/>
</dbReference>
<organism evidence="6 7">
    <name type="scientific">Hylemonella gracilis</name>
    <dbReference type="NCBI Taxonomy" id="80880"/>
    <lineage>
        <taxon>Bacteria</taxon>
        <taxon>Pseudomonadati</taxon>
        <taxon>Pseudomonadota</taxon>
        <taxon>Betaproteobacteria</taxon>
        <taxon>Burkholderiales</taxon>
        <taxon>Comamonadaceae</taxon>
        <taxon>Hylemonella</taxon>
    </lineage>
</organism>
<dbReference type="OrthoDB" id="9805202at2"/>
<feature type="domain" description="Cytochrome c" evidence="5">
    <location>
        <begin position="394"/>
        <end position="536"/>
    </location>
</feature>
<dbReference type="PROSITE" id="PS51007">
    <property type="entry name" value="CYTC"/>
    <property type="match status" value="1"/>
</dbReference>
<gene>
    <name evidence="6" type="ORF">DW355_06960</name>
</gene>
<evidence type="ECO:0000256" key="1">
    <source>
        <dbReference type="ARBA" id="ARBA00022617"/>
    </source>
</evidence>
<name>A0A4P6UKB8_9BURK</name>
<dbReference type="EMBL" id="CP031395">
    <property type="protein sequence ID" value="QBK04560.1"/>
    <property type="molecule type" value="Genomic_DNA"/>
</dbReference>
<reference evidence="6 7" key="1">
    <citation type="submission" date="2018-07" db="EMBL/GenBank/DDBJ databases">
        <title>Exploring interactions and the metabolic potential of the ultra-small soil bacteria Hylemonella gracilis.</title>
        <authorList>
            <person name="Tyc O."/>
            <person name="Kulkarni P."/>
            <person name="Gawehns F."/>
            <person name="Hundscheid M."/>
            <person name="Zweers H."/>
            <person name="Garbeva P."/>
        </authorList>
    </citation>
    <scope>NUCLEOTIDE SEQUENCE [LARGE SCALE GENOMIC DNA]</scope>
    <source>
        <strain evidence="6 7">NS1</strain>
    </source>
</reference>
<accession>A0A4P6UKB8</accession>
<dbReference type="GO" id="GO:0004130">
    <property type="term" value="F:cytochrome-c peroxidase activity"/>
    <property type="evidence" value="ECO:0007669"/>
    <property type="project" value="TreeGrafter"/>
</dbReference>
<dbReference type="Proteomes" id="UP000292939">
    <property type="component" value="Chromosome"/>
</dbReference>
<dbReference type="PIRSF" id="PIRSF028099">
    <property type="entry name" value="DUF1111"/>
    <property type="match status" value="1"/>
</dbReference>
<dbReference type="PANTHER" id="PTHR30600:SF4">
    <property type="entry name" value="CYTOCHROME C DOMAIN-CONTAINING PROTEIN"/>
    <property type="match status" value="1"/>
</dbReference>
<keyword evidence="2 4" id="KW-0479">Metal-binding</keyword>
<dbReference type="GO" id="GO:0009055">
    <property type="term" value="F:electron transfer activity"/>
    <property type="evidence" value="ECO:0007669"/>
    <property type="project" value="InterPro"/>
</dbReference>
<evidence type="ECO:0000313" key="6">
    <source>
        <dbReference type="EMBL" id="QBK04560.1"/>
    </source>
</evidence>
<dbReference type="RefSeq" id="WP_131278787.1">
    <property type="nucleotide sequence ID" value="NZ_CP031395.1"/>
</dbReference>
<dbReference type="GO" id="GO:0020037">
    <property type="term" value="F:heme binding"/>
    <property type="evidence" value="ECO:0007669"/>
    <property type="project" value="InterPro"/>
</dbReference>
<dbReference type="InterPro" id="IPR010538">
    <property type="entry name" value="DHOR"/>
</dbReference>